<evidence type="ECO:0000313" key="6">
    <source>
        <dbReference type="EMBL" id="ASP20413.1"/>
    </source>
</evidence>
<comment type="similarity">
    <text evidence="2">Belongs to the bacterial solute-binding protein 1 family.</text>
</comment>
<evidence type="ECO:0000256" key="4">
    <source>
        <dbReference type="ARBA" id="ARBA00022729"/>
    </source>
</evidence>
<organism evidence="6 7">
    <name type="scientific">Antarctobacter heliothermus</name>
    <dbReference type="NCBI Taxonomy" id="74033"/>
    <lineage>
        <taxon>Bacteria</taxon>
        <taxon>Pseudomonadati</taxon>
        <taxon>Pseudomonadota</taxon>
        <taxon>Alphaproteobacteria</taxon>
        <taxon>Rhodobacterales</taxon>
        <taxon>Roseobacteraceae</taxon>
        <taxon>Antarctobacter</taxon>
    </lineage>
</organism>
<dbReference type="RefSeq" id="WP_094034490.1">
    <property type="nucleotide sequence ID" value="NZ_CP022540.1"/>
</dbReference>
<comment type="subcellular location">
    <subcellularLocation>
        <location evidence="1">Periplasm</location>
    </subcellularLocation>
</comment>
<name>A0A222E2L8_9RHOB</name>
<accession>A0A222E2L8</accession>
<dbReference type="GO" id="GO:0015888">
    <property type="term" value="P:thiamine transport"/>
    <property type="evidence" value="ECO:0007669"/>
    <property type="project" value="TreeGrafter"/>
</dbReference>
<dbReference type="InterPro" id="IPR006311">
    <property type="entry name" value="TAT_signal"/>
</dbReference>
<dbReference type="Gene3D" id="3.40.190.10">
    <property type="entry name" value="Periplasmic binding protein-like II"/>
    <property type="match status" value="2"/>
</dbReference>
<keyword evidence="5" id="KW-0574">Periplasm</keyword>
<dbReference type="SUPFAM" id="SSF53850">
    <property type="entry name" value="Periplasmic binding protein-like II"/>
    <property type="match status" value="1"/>
</dbReference>
<dbReference type="PANTHER" id="PTHR30006:SF3">
    <property type="entry name" value="THIAMINE-BINDING PERIPLASMIC PROTEIN"/>
    <property type="match status" value="1"/>
</dbReference>
<dbReference type="Pfam" id="PF13416">
    <property type="entry name" value="SBP_bac_8"/>
    <property type="match status" value="1"/>
</dbReference>
<dbReference type="InterPro" id="IPR006059">
    <property type="entry name" value="SBP"/>
</dbReference>
<dbReference type="PROSITE" id="PS51318">
    <property type="entry name" value="TAT"/>
    <property type="match status" value="1"/>
</dbReference>
<dbReference type="KEGG" id="aht:ANTHELSMS3_01724"/>
<dbReference type="CDD" id="cd13589">
    <property type="entry name" value="PBP2_polyamine_RpCGA009"/>
    <property type="match status" value="1"/>
</dbReference>
<evidence type="ECO:0000256" key="5">
    <source>
        <dbReference type="ARBA" id="ARBA00022764"/>
    </source>
</evidence>
<dbReference type="EMBL" id="CP022540">
    <property type="protein sequence ID" value="ASP20413.1"/>
    <property type="molecule type" value="Genomic_DNA"/>
</dbReference>
<sequence length="372" mass="40964">MRNRTLTSETETRVERFRQMTDGKLMNRRTFLNVLGALGVSAGAFRMTPALAQGREIVLVNWGGDAVTAMTEAFAEPFMQADPEHTVYVDGAGPSSGAIKSMVDSGAVTWDVADRNIPASLELGRQGLLEEIDYSIVDRNKVRPEHAGQWGVGSYIFSNVICWDTTVFPDWEPAGWADFWNLADYPGTRTLRRHIDGQLEAALLADGVAPEDIYPIDVDRALAKIAEIKESTIFWGSGSESQQLLRDREVVMGNMFNTRASVVRRETDAEIEFTYNQGIVWPGAWIVMKGNPAGSAVFDLIASMQDPAAQVVLFELLGNGPVNPEAAPMVPDELKPLDPGSPENYAKQISADSEWYAENSAKVLNRYIETIS</sequence>
<evidence type="ECO:0000313" key="7">
    <source>
        <dbReference type="Proteomes" id="UP000203589"/>
    </source>
</evidence>
<evidence type="ECO:0000256" key="1">
    <source>
        <dbReference type="ARBA" id="ARBA00004418"/>
    </source>
</evidence>
<dbReference type="OrthoDB" id="9815444at2"/>
<gene>
    <name evidence="6" type="ORF">ANTHELSMS3_01724</name>
</gene>
<proteinExistence type="inferred from homology"/>
<protein>
    <submittedName>
        <fullName evidence="6">Bacterial extracellular solute-binding protein</fullName>
    </submittedName>
</protein>
<dbReference type="Proteomes" id="UP000203589">
    <property type="component" value="Chromosome"/>
</dbReference>
<dbReference type="GO" id="GO:0030288">
    <property type="term" value="C:outer membrane-bounded periplasmic space"/>
    <property type="evidence" value="ECO:0007669"/>
    <property type="project" value="TreeGrafter"/>
</dbReference>
<dbReference type="PANTHER" id="PTHR30006">
    <property type="entry name" value="THIAMINE-BINDING PERIPLASMIC PROTEIN-RELATED"/>
    <property type="match status" value="1"/>
</dbReference>
<dbReference type="GO" id="GO:0030975">
    <property type="term" value="F:thiamine binding"/>
    <property type="evidence" value="ECO:0007669"/>
    <property type="project" value="TreeGrafter"/>
</dbReference>
<dbReference type="GO" id="GO:0030976">
    <property type="term" value="F:thiamine pyrophosphate binding"/>
    <property type="evidence" value="ECO:0007669"/>
    <property type="project" value="TreeGrafter"/>
</dbReference>
<reference evidence="6 7" key="1">
    <citation type="submission" date="2017-07" db="EMBL/GenBank/DDBJ databases">
        <title>Genome Sequence of Antarctobacter heliothermus Strain SMS3 Isolated from a culture of the Diatom Skeletonema marinoi.</title>
        <authorList>
            <person name="Topel M."/>
            <person name="Pinder M.I.M."/>
            <person name="Johansson O.N."/>
            <person name="Kourtchenko O."/>
            <person name="Godhe A."/>
            <person name="Clarke A.K."/>
        </authorList>
    </citation>
    <scope>NUCLEOTIDE SEQUENCE [LARGE SCALE GENOMIC DNA]</scope>
    <source>
        <strain evidence="6 7">SMS3</strain>
    </source>
</reference>
<dbReference type="AlphaFoldDB" id="A0A222E2L8"/>
<evidence type="ECO:0000256" key="3">
    <source>
        <dbReference type="ARBA" id="ARBA00022448"/>
    </source>
</evidence>
<keyword evidence="7" id="KW-1185">Reference proteome</keyword>
<evidence type="ECO:0000256" key="2">
    <source>
        <dbReference type="ARBA" id="ARBA00008520"/>
    </source>
</evidence>
<keyword evidence="4" id="KW-0732">Signal</keyword>
<keyword evidence="3" id="KW-0813">Transport</keyword>